<accession>A0A7M2XY56</accession>
<protein>
    <submittedName>
        <fullName evidence="1">Uncharacterized protein</fullName>
    </submittedName>
</protein>
<evidence type="ECO:0000313" key="1">
    <source>
        <dbReference type="EMBL" id="QOW02021.1"/>
    </source>
</evidence>
<name>A0A7M2XY56_9NOCA</name>
<dbReference type="RefSeq" id="WP_193904271.1">
    <property type="nucleotide sequence ID" value="NZ_CP063453.1"/>
</dbReference>
<dbReference type="Proteomes" id="UP000593818">
    <property type="component" value="Plasmid pSID"/>
</dbReference>
<reference evidence="1 2" key="1">
    <citation type="submission" date="2020-10" db="EMBL/GenBank/DDBJ databases">
        <title>Whole genome sequence of oil-degrading bacteria Rhodococcus pyridinivorans strain 5Ap.</title>
        <authorList>
            <person name="Akhremchuk A.E."/>
            <person name="Valentovich L.N."/>
            <person name="Charniauskaya M.I."/>
            <person name="Bukliarevich H.A."/>
            <person name="Titok M.A."/>
        </authorList>
    </citation>
    <scope>NUCLEOTIDE SEQUENCE [LARGE SCALE GENOMIC DNA]</scope>
    <source>
        <strain evidence="1 2">5Ap</strain>
        <plasmid evidence="1 2">pSID</plasmid>
    </source>
</reference>
<organism evidence="1 2">
    <name type="scientific">Rhodococcus pyridinivorans</name>
    <dbReference type="NCBI Taxonomy" id="103816"/>
    <lineage>
        <taxon>Bacteria</taxon>
        <taxon>Bacillati</taxon>
        <taxon>Actinomycetota</taxon>
        <taxon>Actinomycetes</taxon>
        <taxon>Mycobacteriales</taxon>
        <taxon>Nocardiaceae</taxon>
        <taxon>Rhodococcus</taxon>
    </lineage>
</organism>
<keyword evidence="2" id="KW-1185">Reference proteome</keyword>
<evidence type="ECO:0000313" key="2">
    <source>
        <dbReference type="Proteomes" id="UP000593818"/>
    </source>
</evidence>
<dbReference type="EMBL" id="CP063453">
    <property type="protein sequence ID" value="QOW02021.1"/>
    <property type="molecule type" value="Genomic_DNA"/>
</dbReference>
<dbReference type="AlphaFoldDB" id="A0A7M2XY56"/>
<proteinExistence type="predicted"/>
<sequence length="534" mass="57847">MCRVGRRCFPHTADRLDRAEQEVRRLQLTHDARLATAARQPTSQAWLDQSAGELDQARRKLQQQRINLASTARGAHNLMLEAHGHEQCGQPEQAAKLRRLVTRGLARRRAADIAANPAAADGWTPPQVRGGGDRCPACGQFAAASHRCPSVILDARRLALTASTQLPPPTPATTAAGTAAAQSLSTSLYQDIPLTAADADAITAVCRDDRYGPLPQGLPEIPRRADGSLDTSSAEFAAHRDMALDRAQRACIEDDHIDGEPVPVVLSQGALEPFAVPVKRDNAARLGDELAAVEDRELFDDAECAALAAPDRAQWGQSAAGLCWRTADDEPWRQIGTGERVDHRMVTPSETGSVAVLARRTVASQAMSAWAAHTERDMSPAAVHMQSAVRDVFVYPDADLPQSVEARRARAVVQAQYALTQRHLAARGISEVSISRGMWFPTGSPAPAWVPAAKGDRQLADLTLNPAASFTLRGEVSSYFARREWDDDEYVSVRLHGTVHASRILSLPRTGMGCLSEEEVIVVGGRAQWEVERV</sequence>
<gene>
    <name evidence="1" type="ORF">INP59_26985</name>
</gene>
<geneLocation type="plasmid" evidence="1 2">
    <name>pSID</name>
</geneLocation>
<keyword evidence="1" id="KW-0614">Plasmid</keyword>